<proteinExistence type="predicted"/>
<keyword evidence="1" id="KW-1133">Transmembrane helix</keyword>
<evidence type="ECO:0000256" key="1">
    <source>
        <dbReference type="SAM" id="Phobius"/>
    </source>
</evidence>
<dbReference type="Proteomes" id="UP000640531">
    <property type="component" value="Unassembled WGS sequence"/>
</dbReference>
<keyword evidence="1" id="KW-0812">Transmembrane</keyword>
<accession>A0ABR8FD27</accession>
<keyword evidence="3" id="KW-1185">Reference proteome</keyword>
<feature type="transmembrane region" description="Helical" evidence="1">
    <location>
        <begin position="507"/>
        <end position="530"/>
    </location>
</feature>
<dbReference type="EMBL" id="JACJST010000005">
    <property type="protein sequence ID" value="MBD2567859.1"/>
    <property type="molecule type" value="Genomic_DNA"/>
</dbReference>
<keyword evidence="1" id="KW-0472">Membrane</keyword>
<sequence length="564" mass="64148">MDYSSLRTAAEIINAFRECQNAGEQIDLFEALAISDPPPVEAFVEILKNIKLEAVVALTIQAFGKIKDADTRERLKQSDDLLAILSEQAQSGKTDLICWSAATTIENLKFDFIAVSRHLTVEPKSLAEKIVQGKIKRIGDKNLLSSNDFGDYLNFWIYGDLEKLRSETASIKAQGQNFTDIKKTGLGVHALLAIVDNSKSIIIKVFNALFLRAIRETNQALQRAENMGSSASEVDENELFELVACQEAYSQIINPSVSKENIAILVETQVHCLQSNNSNTRKIAADNLSKIDGSLLSNFNQYYQPDLLTAISLIQEEFNSNKRSTSYYTSNLYKKLKDMANNLVTMLPTLHRNKVKNDCQLFLNNLRNEINTKKELCENRYKATLDLKSNLDKQLEQIQSTNFLVYTKIIVNNTFNTIPYINIEENDQYDLILDNYLQYLHDELSRSKYEVNKFYKGYIQDKLAPLDKKIDNEQANLEQINLLLKISPFASFIMAFLIHIMMHWGGIIIGSIILGVIFEFVAIQICGEFFEGSQKSRRETISKKSSEQHRLNDEKQKILNLLSI</sequence>
<dbReference type="RefSeq" id="WP_190713191.1">
    <property type="nucleotide sequence ID" value="NZ_JACJST010000005.1"/>
</dbReference>
<comment type="caution">
    <text evidence="2">The sequence shown here is derived from an EMBL/GenBank/DDBJ whole genome shotgun (WGS) entry which is preliminary data.</text>
</comment>
<evidence type="ECO:0000313" key="2">
    <source>
        <dbReference type="EMBL" id="MBD2567859.1"/>
    </source>
</evidence>
<evidence type="ECO:0000313" key="3">
    <source>
        <dbReference type="Proteomes" id="UP000640531"/>
    </source>
</evidence>
<organism evidence="2 3">
    <name type="scientific">Anabaena lutea FACHB-196</name>
    <dbReference type="NCBI Taxonomy" id="2692881"/>
    <lineage>
        <taxon>Bacteria</taxon>
        <taxon>Bacillati</taxon>
        <taxon>Cyanobacteriota</taxon>
        <taxon>Cyanophyceae</taxon>
        <taxon>Nostocales</taxon>
        <taxon>Nostocaceae</taxon>
        <taxon>Anabaena</taxon>
    </lineage>
</organism>
<protein>
    <submittedName>
        <fullName evidence="2">Uncharacterized protein</fullName>
    </submittedName>
</protein>
<name>A0ABR8FD27_9NOST</name>
<reference evidence="2 3" key="1">
    <citation type="journal article" date="2020" name="ISME J.">
        <title>Comparative genomics reveals insights into cyanobacterial evolution and habitat adaptation.</title>
        <authorList>
            <person name="Chen M.Y."/>
            <person name="Teng W.K."/>
            <person name="Zhao L."/>
            <person name="Hu C.X."/>
            <person name="Zhou Y.K."/>
            <person name="Han B.P."/>
            <person name="Song L.R."/>
            <person name="Shu W.S."/>
        </authorList>
    </citation>
    <scope>NUCLEOTIDE SEQUENCE [LARGE SCALE GENOMIC DNA]</scope>
    <source>
        <strain evidence="2 3">FACHB-196</strain>
    </source>
</reference>
<gene>
    <name evidence="2" type="ORF">H6G59_08030</name>
</gene>